<organism evidence="3 4">
    <name type="scientific">Paenibacillus sedimenti</name>
    <dbReference type="NCBI Taxonomy" id="2770274"/>
    <lineage>
        <taxon>Bacteria</taxon>
        <taxon>Bacillati</taxon>
        <taxon>Bacillota</taxon>
        <taxon>Bacilli</taxon>
        <taxon>Bacillales</taxon>
        <taxon>Paenibacillaceae</taxon>
        <taxon>Paenibacillus</taxon>
    </lineage>
</organism>
<feature type="domain" description="GGDEF" evidence="2">
    <location>
        <begin position="219"/>
        <end position="350"/>
    </location>
</feature>
<evidence type="ECO:0000313" key="4">
    <source>
        <dbReference type="Proteomes" id="UP000650466"/>
    </source>
</evidence>
<dbReference type="Proteomes" id="UP000650466">
    <property type="component" value="Unassembled WGS sequence"/>
</dbReference>
<proteinExistence type="predicted"/>
<dbReference type="Pfam" id="PF00990">
    <property type="entry name" value="GGDEF"/>
    <property type="match status" value="1"/>
</dbReference>
<keyword evidence="1" id="KW-1133">Transmembrane helix</keyword>
<accession>A0A926KLQ8</accession>
<dbReference type="InterPro" id="IPR050469">
    <property type="entry name" value="Diguanylate_Cyclase"/>
</dbReference>
<feature type="transmembrane region" description="Helical" evidence="1">
    <location>
        <begin position="20"/>
        <end position="37"/>
    </location>
</feature>
<dbReference type="RefSeq" id="WP_188173893.1">
    <property type="nucleotide sequence ID" value="NZ_JACVVD010000002.1"/>
</dbReference>
<dbReference type="GO" id="GO:0052621">
    <property type="term" value="F:diguanylate cyclase activity"/>
    <property type="evidence" value="ECO:0007669"/>
    <property type="project" value="TreeGrafter"/>
</dbReference>
<dbReference type="PANTHER" id="PTHR45138:SF9">
    <property type="entry name" value="DIGUANYLATE CYCLASE DGCM-RELATED"/>
    <property type="match status" value="1"/>
</dbReference>
<dbReference type="SMART" id="SM00267">
    <property type="entry name" value="GGDEF"/>
    <property type="match status" value="1"/>
</dbReference>
<feature type="transmembrane region" description="Helical" evidence="1">
    <location>
        <begin position="75"/>
        <end position="93"/>
    </location>
</feature>
<dbReference type="EMBL" id="JACVVD010000002">
    <property type="protein sequence ID" value="MBD0380132.1"/>
    <property type="molecule type" value="Genomic_DNA"/>
</dbReference>
<dbReference type="InterPro" id="IPR043128">
    <property type="entry name" value="Rev_trsase/Diguanyl_cyclase"/>
</dbReference>
<evidence type="ECO:0000259" key="2">
    <source>
        <dbReference type="PROSITE" id="PS50887"/>
    </source>
</evidence>
<dbReference type="PROSITE" id="PS50887">
    <property type="entry name" value="GGDEF"/>
    <property type="match status" value="1"/>
</dbReference>
<evidence type="ECO:0000313" key="3">
    <source>
        <dbReference type="EMBL" id="MBD0380132.1"/>
    </source>
</evidence>
<keyword evidence="1" id="KW-0472">Membrane</keyword>
<keyword evidence="4" id="KW-1185">Reference proteome</keyword>
<reference evidence="3" key="1">
    <citation type="submission" date="2020-09" db="EMBL/GenBank/DDBJ databases">
        <title>Draft Genome Sequence of Paenibacillus sp. WST5.</title>
        <authorList>
            <person name="Bao Z."/>
        </authorList>
    </citation>
    <scope>NUCLEOTIDE SEQUENCE</scope>
    <source>
        <strain evidence="3">WST5</strain>
    </source>
</reference>
<gene>
    <name evidence="3" type="ORF">ICC18_08415</name>
</gene>
<feature type="transmembrane region" description="Helical" evidence="1">
    <location>
        <begin position="49"/>
        <end position="68"/>
    </location>
</feature>
<dbReference type="FunFam" id="3.30.70.270:FF:000001">
    <property type="entry name" value="Diguanylate cyclase domain protein"/>
    <property type="match status" value="1"/>
</dbReference>
<protein>
    <submittedName>
        <fullName evidence="3">GGDEF domain-containing protein</fullName>
    </submittedName>
</protein>
<sequence>MHINAYIPDKQNWNRKLLHIYWGLVLIQIPVEFFYFLKVETQEHITANHILIPTLIMVLIMAGMEAAYRLSQQTLDYFILIGGSFLTFTIIYFNYDVKMAPLYVLIPILVSIFYFQRAKFLISVVLSLLSLTILFNLSDLLAAIPILGLATLIAFGIMKRGVEILANLHATTELKQELMIKNIIMDKLSKTDALTDLYNHITFHEYLEKLIEQSESGHLCIHLAVLDIDNFKKVNDTYGHRAGDAVLTSVSGILKKSVGLNDFAARYGGEEFAVIFTEKSTDGIYEILERIRWHVSQTKYDELSGQAVTISIGLCEYSKGMGKEQFFGGADQSLYTAKKTGKNKTVIHTFPLLKTN</sequence>
<dbReference type="AlphaFoldDB" id="A0A926KLQ8"/>
<dbReference type="InterPro" id="IPR000160">
    <property type="entry name" value="GGDEF_dom"/>
</dbReference>
<dbReference type="NCBIfam" id="TIGR00254">
    <property type="entry name" value="GGDEF"/>
    <property type="match status" value="1"/>
</dbReference>
<dbReference type="InterPro" id="IPR029787">
    <property type="entry name" value="Nucleotide_cyclase"/>
</dbReference>
<dbReference type="SUPFAM" id="SSF55073">
    <property type="entry name" value="Nucleotide cyclase"/>
    <property type="match status" value="1"/>
</dbReference>
<dbReference type="Gene3D" id="3.30.70.270">
    <property type="match status" value="1"/>
</dbReference>
<dbReference type="PANTHER" id="PTHR45138">
    <property type="entry name" value="REGULATORY COMPONENTS OF SENSORY TRANSDUCTION SYSTEM"/>
    <property type="match status" value="1"/>
</dbReference>
<keyword evidence="1" id="KW-0812">Transmembrane</keyword>
<dbReference type="CDD" id="cd01949">
    <property type="entry name" value="GGDEF"/>
    <property type="match status" value="1"/>
</dbReference>
<comment type="caution">
    <text evidence="3">The sequence shown here is derived from an EMBL/GenBank/DDBJ whole genome shotgun (WGS) entry which is preliminary data.</text>
</comment>
<name>A0A926KLQ8_9BACL</name>
<feature type="transmembrane region" description="Helical" evidence="1">
    <location>
        <begin position="141"/>
        <end position="158"/>
    </location>
</feature>
<feature type="transmembrane region" description="Helical" evidence="1">
    <location>
        <begin position="99"/>
        <end position="115"/>
    </location>
</feature>
<evidence type="ECO:0000256" key="1">
    <source>
        <dbReference type="SAM" id="Phobius"/>
    </source>
</evidence>